<feature type="compositionally biased region" description="Polar residues" evidence="2">
    <location>
        <begin position="1"/>
        <end position="13"/>
    </location>
</feature>
<evidence type="ECO:0000256" key="1">
    <source>
        <dbReference type="PROSITE-ProRule" id="PRU00023"/>
    </source>
</evidence>
<dbReference type="OrthoDB" id="2753421at2759"/>
<feature type="repeat" description="ANK" evidence="1">
    <location>
        <begin position="105"/>
        <end position="137"/>
    </location>
</feature>
<dbReference type="EMBL" id="ML213509">
    <property type="protein sequence ID" value="TFK52324.1"/>
    <property type="molecule type" value="Genomic_DNA"/>
</dbReference>
<reference evidence="3 4" key="1">
    <citation type="journal article" date="2019" name="Nat. Ecol. Evol.">
        <title>Megaphylogeny resolves global patterns of mushroom evolution.</title>
        <authorList>
            <person name="Varga T."/>
            <person name="Krizsan K."/>
            <person name="Foldi C."/>
            <person name="Dima B."/>
            <person name="Sanchez-Garcia M."/>
            <person name="Sanchez-Ramirez S."/>
            <person name="Szollosi G.J."/>
            <person name="Szarkandi J.G."/>
            <person name="Papp V."/>
            <person name="Albert L."/>
            <person name="Andreopoulos W."/>
            <person name="Angelini C."/>
            <person name="Antonin V."/>
            <person name="Barry K.W."/>
            <person name="Bougher N.L."/>
            <person name="Buchanan P."/>
            <person name="Buyck B."/>
            <person name="Bense V."/>
            <person name="Catcheside P."/>
            <person name="Chovatia M."/>
            <person name="Cooper J."/>
            <person name="Damon W."/>
            <person name="Desjardin D."/>
            <person name="Finy P."/>
            <person name="Geml J."/>
            <person name="Haridas S."/>
            <person name="Hughes K."/>
            <person name="Justo A."/>
            <person name="Karasinski D."/>
            <person name="Kautmanova I."/>
            <person name="Kiss B."/>
            <person name="Kocsube S."/>
            <person name="Kotiranta H."/>
            <person name="LaButti K.M."/>
            <person name="Lechner B.E."/>
            <person name="Liimatainen K."/>
            <person name="Lipzen A."/>
            <person name="Lukacs Z."/>
            <person name="Mihaltcheva S."/>
            <person name="Morgado L.N."/>
            <person name="Niskanen T."/>
            <person name="Noordeloos M.E."/>
            <person name="Ohm R.A."/>
            <person name="Ortiz-Santana B."/>
            <person name="Ovrebo C."/>
            <person name="Racz N."/>
            <person name="Riley R."/>
            <person name="Savchenko A."/>
            <person name="Shiryaev A."/>
            <person name="Soop K."/>
            <person name="Spirin V."/>
            <person name="Szebenyi C."/>
            <person name="Tomsovsky M."/>
            <person name="Tulloss R.E."/>
            <person name="Uehling J."/>
            <person name="Grigoriev I.V."/>
            <person name="Vagvolgyi C."/>
            <person name="Papp T."/>
            <person name="Martin F.M."/>
            <person name="Miettinen O."/>
            <person name="Hibbett D.S."/>
            <person name="Nagy L.G."/>
        </authorList>
    </citation>
    <scope>NUCLEOTIDE SEQUENCE [LARGE SCALE GENOMIC DNA]</scope>
    <source>
        <strain evidence="3 4">OMC1185</strain>
    </source>
</reference>
<dbReference type="AlphaFoldDB" id="A0A5C3N3X3"/>
<dbReference type="InterPro" id="IPR036770">
    <property type="entry name" value="Ankyrin_rpt-contain_sf"/>
</dbReference>
<sequence>MTGSQRHTFSNAQYRRGGQSILPGYPTWSTHSAKSHTRSSDIPCDTCTILKDGPAQEGGHERIDDGKHDDRLFDAVATERGAVVSHIIQEKYRADRQSLQRRDPSGYTLLHIAAVSGNVVAVSSLIGLGFVSHLRDCSNIEGATPLDLCRNRMEQDRILEEEHLSTGWTGYNPDYLVVELMLRRNMGEESLLEELEDEEYIKKFRWGCTCGQCTDGWLSLRMRFRLIGPTAGAMEEEGWEDWSTQCLPEHLRLPQRPKSFGGGYRAVMGAIFELMQYFREAPTAQKVGHHLWRNWDNQGMKNINEYLSQGGTVEDALDYLTTEARQQAPLVGDGSFDRLMEKDFKDLAGMDLGIGHETDIDDQVRYGLGIQQEWRTAPRCANDLEFAMWRSIWRSLGFDALLFRYGLRVHVYSHTSL</sequence>
<evidence type="ECO:0000256" key="2">
    <source>
        <dbReference type="SAM" id="MobiDB-lite"/>
    </source>
</evidence>
<feature type="region of interest" description="Disordered" evidence="2">
    <location>
        <begin position="1"/>
        <end position="21"/>
    </location>
</feature>
<organism evidence="3 4">
    <name type="scientific">Heliocybe sulcata</name>
    <dbReference type="NCBI Taxonomy" id="5364"/>
    <lineage>
        <taxon>Eukaryota</taxon>
        <taxon>Fungi</taxon>
        <taxon>Dikarya</taxon>
        <taxon>Basidiomycota</taxon>
        <taxon>Agaricomycotina</taxon>
        <taxon>Agaricomycetes</taxon>
        <taxon>Gloeophyllales</taxon>
        <taxon>Gloeophyllaceae</taxon>
        <taxon>Heliocybe</taxon>
    </lineage>
</organism>
<proteinExistence type="predicted"/>
<dbReference type="Proteomes" id="UP000305948">
    <property type="component" value="Unassembled WGS sequence"/>
</dbReference>
<dbReference type="PROSITE" id="PS50088">
    <property type="entry name" value="ANK_REPEAT"/>
    <property type="match status" value="1"/>
</dbReference>
<gene>
    <name evidence="3" type="ORF">OE88DRAFT_1387781</name>
</gene>
<dbReference type="STRING" id="5364.A0A5C3N3X3"/>
<dbReference type="InterPro" id="IPR002110">
    <property type="entry name" value="Ankyrin_rpt"/>
</dbReference>
<keyword evidence="4" id="KW-1185">Reference proteome</keyword>
<accession>A0A5C3N3X3</accession>
<dbReference type="SUPFAM" id="SSF48403">
    <property type="entry name" value="Ankyrin repeat"/>
    <property type="match status" value="1"/>
</dbReference>
<evidence type="ECO:0000313" key="4">
    <source>
        <dbReference type="Proteomes" id="UP000305948"/>
    </source>
</evidence>
<keyword evidence="1" id="KW-0040">ANK repeat</keyword>
<dbReference type="Gene3D" id="1.25.40.20">
    <property type="entry name" value="Ankyrin repeat-containing domain"/>
    <property type="match status" value="1"/>
</dbReference>
<name>A0A5C3N3X3_9AGAM</name>
<protein>
    <submittedName>
        <fullName evidence="3">Uncharacterized protein</fullName>
    </submittedName>
</protein>
<evidence type="ECO:0000313" key="3">
    <source>
        <dbReference type="EMBL" id="TFK52324.1"/>
    </source>
</evidence>